<organism evidence="2 3">
    <name type="scientific">Caenorhabditis briggsae</name>
    <dbReference type="NCBI Taxonomy" id="6238"/>
    <lineage>
        <taxon>Eukaryota</taxon>
        <taxon>Metazoa</taxon>
        <taxon>Ecdysozoa</taxon>
        <taxon>Nematoda</taxon>
        <taxon>Chromadorea</taxon>
        <taxon>Rhabditida</taxon>
        <taxon>Rhabditina</taxon>
        <taxon>Rhabditomorpha</taxon>
        <taxon>Rhabditoidea</taxon>
        <taxon>Rhabditidae</taxon>
        <taxon>Peloderinae</taxon>
        <taxon>Caenorhabditis</taxon>
    </lineage>
</organism>
<dbReference type="AlphaFoldDB" id="A0AAE9CV97"/>
<name>A0AAE9CV97_CAEBR</name>
<keyword evidence="1" id="KW-1133">Transmembrane helix</keyword>
<feature type="transmembrane region" description="Helical" evidence="1">
    <location>
        <begin position="26"/>
        <end position="49"/>
    </location>
</feature>
<evidence type="ECO:0000313" key="2">
    <source>
        <dbReference type="EMBL" id="ULT81750.1"/>
    </source>
</evidence>
<protein>
    <submittedName>
        <fullName evidence="2">Uncharacterized protein</fullName>
    </submittedName>
</protein>
<sequence>MLGHGNNWYVTFVDFSEHQSQSRKDMWLVILCFVLPAIIFSIFALIAWLRVLQLNYRRRMAAEAAGREAKKKASQLESLITKKDGKVICHIPIQVEDIETGAMFLYNSDENLANIDEDVKVPLVEQQVV</sequence>
<evidence type="ECO:0000256" key="1">
    <source>
        <dbReference type="SAM" id="Phobius"/>
    </source>
</evidence>
<dbReference type="EMBL" id="CP090896">
    <property type="protein sequence ID" value="ULT81750.1"/>
    <property type="molecule type" value="Genomic_DNA"/>
</dbReference>
<accession>A0AAE9CV97</accession>
<evidence type="ECO:0000313" key="3">
    <source>
        <dbReference type="Proteomes" id="UP000827892"/>
    </source>
</evidence>
<dbReference type="Proteomes" id="UP000827892">
    <property type="component" value="Chromosome X"/>
</dbReference>
<keyword evidence="1" id="KW-0812">Transmembrane</keyword>
<reference evidence="2 3" key="1">
    <citation type="submission" date="2022-05" db="EMBL/GenBank/DDBJ databases">
        <title>Chromosome-level reference genomes for two strains of Caenorhabditis briggsae: an improved platform for comparative genomics.</title>
        <authorList>
            <person name="Stevens L."/>
            <person name="Andersen E.C."/>
        </authorList>
    </citation>
    <scope>NUCLEOTIDE SEQUENCE [LARGE SCALE GENOMIC DNA]</scope>
    <source>
        <strain evidence="2">QX1410_ONT</strain>
        <tissue evidence="2">Whole-organism</tissue>
    </source>
</reference>
<gene>
    <name evidence="2" type="ORF">L3Y34_011609</name>
</gene>
<proteinExistence type="predicted"/>
<keyword evidence="1" id="KW-0472">Membrane</keyword>